<dbReference type="Proteomes" id="UP000239187">
    <property type="component" value="Chromosome"/>
</dbReference>
<sequence>MTAPTGHALPTAELFKDAFRAHPAGIAVLTAQGPEGPVGLTASSVSSVSAEPPVLAFSVSTASSSAAALVQADTLVVHLLGADQLGIARLFAARGADRFGGAVDWHPLPSGEPLLTDAPWALRCRILHRLPVGGSMILAAEVLSIEQGTDDNIAPLVYHNRSYHRLDERSLLG</sequence>
<gene>
    <name evidence="3" type="ORF">CVO76_12680</name>
</gene>
<dbReference type="InterPro" id="IPR012349">
    <property type="entry name" value="Split_barrel_FMN-bd"/>
</dbReference>
<dbReference type="SUPFAM" id="SSF50475">
    <property type="entry name" value="FMN-binding split barrel"/>
    <property type="match status" value="1"/>
</dbReference>
<protein>
    <submittedName>
        <fullName evidence="3">Flavin oxidoreductase</fullName>
    </submittedName>
</protein>
<dbReference type="InterPro" id="IPR002563">
    <property type="entry name" value="Flavin_Rdtase-like_dom"/>
</dbReference>
<evidence type="ECO:0000256" key="1">
    <source>
        <dbReference type="ARBA" id="ARBA00023002"/>
    </source>
</evidence>
<feature type="domain" description="Flavin reductase like" evidence="2">
    <location>
        <begin position="19"/>
        <end position="165"/>
    </location>
</feature>
<dbReference type="GO" id="GO:0006208">
    <property type="term" value="P:pyrimidine nucleobase catabolic process"/>
    <property type="evidence" value="ECO:0007669"/>
    <property type="project" value="TreeGrafter"/>
</dbReference>
<dbReference type="RefSeq" id="WP_208739517.1">
    <property type="nucleotide sequence ID" value="NZ_CP024915.1"/>
</dbReference>
<dbReference type="AlphaFoldDB" id="A0A2L0UGP2"/>
<dbReference type="PANTHER" id="PTHR30466:SF1">
    <property type="entry name" value="FMN REDUCTASE (NADH) RUTF"/>
    <property type="match status" value="1"/>
</dbReference>
<keyword evidence="1" id="KW-0560">Oxidoreductase</keyword>
<dbReference type="EMBL" id="CP024915">
    <property type="protein sequence ID" value="AUZ88396.1"/>
    <property type="molecule type" value="Genomic_DNA"/>
</dbReference>
<dbReference type="SMART" id="SM00903">
    <property type="entry name" value="Flavin_Reduct"/>
    <property type="match status" value="1"/>
</dbReference>
<dbReference type="Gene3D" id="2.30.110.10">
    <property type="entry name" value="Electron Transport, Fmn-binding Protein, Chain A"/>
    <property type="match status" value="1"/>
</dbReference>
<name>A0A2L0UGP2_9MICC</name>
<dbReference type="InterPro" id="IPR050268">
    <property type="entry name" value="NADH-dep_flavin_reductase"/>
</dbReference>
<dbReference type="GO" id="GO:0042602">
    <property type="term" value="F:riboflavin reductase (NADPH) activity"/>
    <property type="evidence" value="ECO:0007669"/>
    <property type="project" value="TreeGrafter"/>
</dbReference>
<organism evidence="3 4">
    <name type="scientific">Arthrobacter agilis</name>
    <dbReference type="NCBI Taxonomy" id="37921"/>
    <lineage>
        <taxon>Bacteria</taxon>
        <taxon>Bacillati</taxon>
        <taxon>Actinomycetota</taxon>
        <taxon>Actinomycetes</taxon>
        <taxon>Micrococcales</taxon>
        <taxon>Micrococcaceae</taxon>
        <taxon>Arthrobacter</taxon>
    </lineage>
</organism>
<dbReference type="GO" id="GO:0010181">
    <property type="term" value="F:FMN binding"/>
    <property type="evidence" value="ECO:0007669"/>
    <property type="project" value="InterPro"/>
</dbReference>
<accession>A0A2L0UGP2</accession>
<evidence type="ECO:0000259" key="2">
    <source>
        <dbReference type="SMART" id="SM00903"/>
    </source>
</evidence>
<proteinExistence type="predicted"/>
<dbReference type="Pfam" id="PF01613">
    <property type="entry name" value="Flavin_Reduct"/>
    <property type="match status" value="1"/>
</dbReference>
<dbReference type="PANTHER" id="PTHR30466">
    <property type="entry name" value="FLAVIN REDUCTASE"/>
    <property type="match status" value="1"/>
</dbReference>
<evidence type="ECO:0000313" key="3">
    <source>
        <dbReference type="EMBL" id="AUZ88396.1"/>
    </source>
</evidence>
<evidence type="ECO:0000313" key="4">
    <source>
        <dbReference type="Proteomes" id="UP000239187"/>
    </source>
</evidence>
<reference evidence="3 4" key="1">
    <citation type="submission" date="2017-11" db="EMBL/GenBank/DDBJ databases">
        <title>Draft genome of Arthrobacter agilis strain UMCV2, a plant growth-promoting rhizobacterium and biocontrol capacity of phytopathogenic fungi.</title>
        <authorList>
            <person name="Martinez-Camara R."/>
            <person name="Santoyo G."/>
            <person name="Moreno-Hagelsieb G."/>
            <person name="Valencia-Cantero E."/>
        </authorList>
    </citation>
    <scope>NUCLEOTIDE SEQUENCE [LARGE SCALE GENOMIC DNA]</scope>
    <source>
        <strain evidence="3 4">UMCV2</strain>
    </source>
</reference>